<organism evidence="1 2">
    <name type="scientific">Moniliophthora roreri</name>
    <name type="common">Frosty pod rot fungus</name>
    <name type="synonym">Monilia roreri</name>
    <dbReference type="NCBI Taxonomy" id="221103"/>
    <lineage>
        <taxon>Eukaryota</taxon>
        <taxon>Fungi</taxon>
        <taxon>Dikarya</taxon>
        <taxon>Basidiomycota</taxon>
        <taxon>Agaricomycotina</taxon>
        <taxon>Agaricomycetes</taxon>
        <taxon>Agaricomycetidae</taxon>
        <taxon>Agaricales</taxon>
        <taxon>Marasmiineae</taxon>
        <taxon>Marasmiaceae</taxon>
        <taxon>Moniliophthora</taxon>
    </lineage>
</organism>
<reference evidence="1 2" key="1">
    <citation type="submission" date="2015-12" db="EMBL/GenBank/DDBJ databases">
        <title>Draft genome sequence of Moniliophthora roreri, the causal agent of frosty pod rot of cacao.</title>
        <authorList>
            <person name="Aime M.C."/>
            <person name="Diaz-Valderrama J.R."/>
            <person name="Kijpornyongpan T."/>
            <person name="Phillips-Mora W."/>
        </authorList>
    </citation>
    <scope>NUCLEOTIDE SEQUENCE [LARGE SCALE GENOMIC DNA]</scope>
    <source>
        <strain evidence="1 2">MCA 2952</strain>
    </source>
</reference>
<dbReference type="Proteomes" id="UP000054988">
    <property type="component" value="Unassembled WGS sequence"/>
</dbReference>
<sequence>MSHTSPYPAGASLAPNRVYPDEFTYDDPFTPTTYKLLYILNSKHYDDNLMCMMEQMEHQHHHTGMGTLMFLRRHRPLLDQAITRLNREAGLFARTLVEGDHPIVLNGPIMVLSLPNDIKNLPLYLVSLETGADGQPVPTDKNLNPNKPTFLLTI</sequence>
<dbReference type="EMBL" id="LATX01000391">
    <property type="protein sequence ID" value="KTB46357.1"/>
    <property type="molecule type" value="Genomic_DNA"/>
</dbReference>
<evidence type="ECO:0000313" key="1">
    <source>
        <dbReference type="EMBL" id="KTB46357.1"/>
    </source>
</evidence>
<comment type="caution">
    <text evidence="1">The sequence shown here is derived from an EMBL/GenBank/DDBJ whole genome shotgun (WGS) entry which is preliminary data.</text>
</comment>
<dbReference type="AlphaFoldDB" id="A0A0W0GCP8"/>
<evidence type="ECO:0000313" key="2">
    <source>
        <dbReference type="Proteomes" id="UP000054988"/>
    </source>
</evidence>
<name>A0A0W0GCP8_MONRR</name>
<proteinExistence type="predicted"/>
<accession>A0A0W0GCP8</accession>
<protein>
    <submittedName>
        <fullName evidence="1">Uncharacterized protein</fullName>
    </submittedName>
</protein>
<gene>
    <name evidence="1" type="ORF">WG66_1064</name>
</gene>